<dbReference type="InterPro" id="IPR023608">
    <property type="entry name" value="Transglutaminase_animal"/>
</dbReference>
<dbReference type="Gene3D" id="2.60.40.10">
    <property type="entry name" value="Immunoglobulins"/>
    <property type="match status" value="3"/>
</dbReference>
<dbReference type="InterPro" id="IPR013783">
    <property type="entry name" value="Ig-like_fold"/>
</dbReference>
<dbReference type="OrthoDB" id="437511at2759"/>
<dbReference type="EMBL" id="RQTK01000132">
    <property type="protein sequence ID" value="RUS86652.1"/>
    <property type="molecule type" value="Genomic_DNA"/>
</dbReference>
<dbReference type="GO" id="GO:0003810">
    <property type="term" value="F:protein-glutamine gamma-glutamyltransferase activity"/>
    <property type="evidence" value="ECO:0007669"/>
    <property type="project" value="InterPro"/>
</dbReference>
<evidence type="ECO:0000313" key="4">
    <source>
        <dbReference type="EMBL" id="RUS86652.1"/>
    </source>
</evidence>
<dbReference type="SUPFAM" id="SSF54001">
    <property type="entry name" value="Cysteine proteinases"/>
    <property type="match status" value="1"/>
</dbReference>
<evidence type="ECO:0000313" key="5">
    <source>
        <dbReference type="Proteomes" id="UP000271974"/>
    </source>
</evidence>
<evidence type="ECO:0000256" key="2">
    <source>
        <dbReference type="PIRSR" id="PIRSR000459-1"/>
    </source>
</evidence>
<dbReference type="InterPro" id="IPR038765">
    <property type="entry name" value="Papain-like_cys_pep_sf"/>
</dbReference>
<dbReference type="InterPro" id="IPR008958">
    <property type="entry name" value="Transglutaminase_C"/>
</dbReference>
<reference evidence="4 5" key="1">
    <citation type="submission" date="2019-01" db="EMBL/GenBank/DDBJ databases">
        <title>A draft genome assembly of the solar-powered sea slug Elysia chlorotica.</title>
        <authorList>
            <person name="Cai H."/>
            <person name="Li Q."/>
            <person name="Fang X."/>
            <person name="Li J."/>
            <person name="Curtis N.E."/>
            <person name="Altenburger A."/>
            <person name="Shibata T."/>
            <person name="Feng M."/>
            <person name="Maeda T."/>
            <person name="Schwartz J.A."/>
            <person name="Shigenobu S."/>
            <person name="Lundholm N."/>
            <person name="Nishiyama T."/>
            <person name="Yang H."/>
            <person name="Hasebe M."/>
            <person name="Li S."/>
            <person name="Pierce S.K."/>
            <person name="Wang J."/>
        </authorList>
    </citation>
    <scope>NUCLEOTIDE SEQUENCE [LARGE SCALE GENOMIC DNA]</scope>
    <source>
        <strain evidence="4">EC2010</strain>
        <tissue evidence="4">Whole organism of an adult</tissue>
    </source>
</reference>
<organism evidence="4 5">
    <name type="scientific">Elysia chlorotica</name>
    <name type="common">Eastern emerald elysia</name>
    <name type="synonym">Sea slug</name>
    <dbReference type="NCBI Taxonomy" id="188477"/>
    <lineage>
        <taxon>Eukaryota</taxon>
        <taxon>Metazoa</taxon>
        <taxon>Spiralia</taxon>
        <taxon>Lophotrochozoa</taxon>
        <taxon>Mollusca</taxon>
        <taxon>Gastropoda</taxon>
        <taxon>Heterobranchia</taxon>
        <taxon>Euthyneura</taxon>
        <taxon>Panpulmonata</taxon>
        <taxon>Sacoglossa</taxon>
        <taxon>Placobranchoidea</taxon>
        <taxon>Plakobranchidae</taxon>
        <taxon>Elysia</taxon>
    </lineage>
</organism>
<dbReference type="InterPro" id="IPR036985">
    <property type="entry name" value="Transglutaminase-like_sf"/>
</dbReference>
<dbReference type="InterPro" id="IPR014756">
    <property type="entry name" value="Ig_E-set"/>
</dbReference>
<dbReference type="InterPro" id="IPR050779">
    <property type="entry name" value="Transglutaminase"/>
</dbReference>
<proteinExistence type="inferred from homology"/>
<dbReference type="Pfam" id="PF00868">
    <property type="entry name" value="Transglut_N"/>
    <property type="match status" value="1"/>
</dbReference>
<dbReference type="InterPro" id="IPR002931">
    <property type="entry name" value="Transglutaminase-like"/>
</dbReference>
<accession>A0A3S1HV19</accession>
<name>A0A3S1HV19_ELYCH</name>
<dbReference type="SUPFAM" id="SSF81296">
    <property type="entry name" value="E set domains"/>
    <property type="match status" value="1"/>
</dbReference>
<dbReference type="FunFam" id="3.90.260.10:FF:000002">
    <property type="entry name" value="Erythrocyte membrane protein band 4.2"/>
    <property type="match status" value="1"/>
</dbReference>
<feature type="domain" description="Transglutaminase-like" evidence="3">
    <location>
        <begin position="326"/>
        <end position="418"/>
    </location>
</feature>
<dbReference type="PIRSF" id="PIRSF000459">
    <property type="entry name" value="TGM_EBP42"/>
    <property type="match status" value="1"/>
</dbReference>
<dbReference type="InterPro" id="IPR001102">
    <property type="entry name" value="Transglutaminase_N"/>
</dbReference>
<protein>
    <recommendedName>
        <fullName evidence="3">Transglutaminase-like domain-containing protein</fullName>
    </recommendedName>
</protein>
<feature type="active site" evidence="2">
    <location>
        <position position="415"/>
    </location>
</feature>
<gene>
    <name evidence="4" type="ORF">EGW08_005601</name>
</gene>
<keyword evidence="5" id="KW-1185">Reference proteome</keyword>
<dbReference type="PANTHER" id="PTHR11590:SF40">
    <property type="entry name" value="HEMOCYTE PROTEIN-GLUTAMINE GAMMA-GLUTAMYLTRANSFERASE-LIKE PROTEIN"/>
    <property type="match status" value="1"/>
</dbReference>
<dbReference type="Gene3D" id="3.90.260.10">
    <property type="entry name" value="Transglutaminase-like"/>
    <property type="match status" value="1"/>
</dbReference>
<dbReference type="PANTHER" id="PTHR11590">
    <property type="entry name" value="PROTEIN-GLUTAMINE GAMMA-GLUTAMYLTRANSFERASE"/>
    <property type="match status" value="1"/>
</dbReference>
<evidence type="ECO:0000259" key="3">
    <source>
        <dbReference type="SMART" id="SM00460"/>
    </source>
</evidence>
<evidence type="ECO:0000256" key="1">
    <source>
        <dbReference type="ARBA" id="ARBA00005968"/>
    </source>
</evidence>
<dbReference type="Pfam" id="PF00927">
    <property type="entry name" value="Transglut_C"/>
    <property type="match status" value="1"/>
</dbReference>
<comment type="similarity">
    <text evidence="1">Belongs to the transglutaminase superfamily. Transglutaminase family.</text>
</comment>
<dbReference type="SMART" id="SM00460">
    <property type="entry name" value="TGc"/>
    <property type="match status" value="1"/>
</dbReference>
<dbReference type="Pfam" id="PF01841">
    <property type="entry name" value="Transglut_core"/>
    <property type="match status" value="1"/>
</dbReference>
<dbReference type="Proteomes" id="UP000271974">
    <property type="component" value="Unassembled WGS sequence"/>
</dbReference>
<feature type="active site" evidence="2">
    <location>
        <position position="334"/>
    </location>
</feature>
<sequence length="745" mass="83294">MATPTRGKNRATITAKFANYYGNVKSLLLGNELAGRRQTCEENPFNTDIETRLTGFKENKKENHLKPVNVDLCRSENRDSHHTSEYEVPNLIVRRGQTFLINVEFSRDYVADQDSISLKFVTGSRPAQSRGSVIPVRPVEEVQEGQWGFKMSGLKGSFMTLTVSTGSDAIIGRYELFIDTTHKDEQGEERWRHKHMDDIFVLFNPWHKDDAVHMMGDLDRKEYVLNETGRLWLGALEKHFVRPWYFGQFDYISLIAAISILDQSEIAGQARSSPTTVARAVCRSLNHTDRDWGILYASWSGRYDDATAPYAWAGSPSILEEFVRTRNGVKYGQCWTMAAVATTLLRALGIPARCVTCYRAVHDSDYSAPISTHWSMDMRPKTEMDDAIWNYHVWTEAWFKRTDLPPGYDGWQAMDPTPMECSEGVMTCGPAPVSAILRGDLHIGYDTKYIFAELHGGRVHWQVDTEGNMEAFIGGRPVGGAISTKKVGAIAREDITSSYRYPEGSAELAKVVERAQRLCGWKYPDLTITPKSDVEFTLEGGPDKTGNILITLRMRNSVGEGRIADVYMGALSAFYTGVTSEEIKRVTTNVLLDPNTENTCSLELKCAGYIDKKVCDSHVTAYVMAKIRETGQRFATVQSYCLERPQLEIKTEGRAVKGQTFQVVVKLTNTLSVPLTEGIISVDGPGMVRAAGVKLRKSVVSPGEEIRETVTLTPRRTGVKELVAVFHCRQICHVGAAAEIDVVKD</sequence>
<dbReference type="SUPFAM" id="SSF49309">
    <property type="entry name" value="Transglutaminase, two C-terminal domains"/>
    <property type="match status" value="2"/>
</dbReference>
<dbReference type="AlphaFoldDB" id="A0A3S1HV19"/>
<comment type="caution">
    <text evidence="4">The sequence shown here is derived from an EMBL/GenBank/DDBJ whole genome shotgun (WGS) entry which is preliminary data.</text>
</comment>
<dbReference type="InterPro" id="IPR036238">
    <property type="entry name" value="Transglutaminase_C_sf"/>
</dbReference>
<feature type="active site" evidence="2">
    <location>
        <position position="392"/>
    </location>
</feature>